<evidence type="ECO:0000313" key="2">
    <source>
        <dbReference type="Proteomes" id="UP000295773"/>
    </source>
</evidence>
<sequence>MKLNPDCVRSVLLYLEENQLMDDKGLINPIYSSKLPDKLTKYKKSDVLYSIKQLDEYGYIETRQFDTVNYSSAILDITPYGHEFLKNIHNDTTWNKTKEIAKQVGSTSLNALANIASSVVASLITAAIQSQL</sequence>
<accession>A0A4R3TFK1</accession>
<dbReference type="AlphaFoldDB" id="A0A4R3TFK1"/>
<proteinExistence type="predicted"/>
<dbReference type="Pfam" id="PF10711">
    <property type="entry name" value="DUF2513"/>
    <property type="match status" value="1"/>
</dbReference>
<organism evidence="1 2">
    <name type="scientific">Longicatena caecimuris</name>
    <dbReference type="NCBI Taxonomy" id="1796635"/>
    <lineage>
        <taxon>Bacteria</taxon>
        <taxon>Bacillati</taxon>
        <taxon>Bacillota</taxon>
        <taxon>Erysipelotrichia</taxon>
        <taxon>Erysipelotrichales</taxon>
        <taxon>Erysipelotrichaceae</taxon>
        <taxon>Longicatena</taxon>
    </lineage>
</organism>
<protein>
    <submittedName>
        <fullName evidence="1">Uncharacterized protein DUF2513</fullName>
    </submittedName>
</protein>
<dbReference type="InterPro" id="IPR019650">
    <property type="entry name" value="DUF2513"/>
</dbReference>
<name>A0A4R3TFK1_9FIRM</name>
<dbReference type="RefSeq" id="WP_132224649.1">
    <property type="nucleotide sequence ID" value="NZ_JANKBG010000009.1"/>
</dbReference>
<gene>
    <name evidence="1" type="ORF">EDD61_10911</name>
</gene>
<comment type="caution">
    <text evidence="1">The sequence shown here is derived from an EMBL/GenBank/DDBJ whole genome shotgun (WGS) entry which is preliminary data.</text>
</comment>
<dbReference type="Proteomes" id="UP000295773">
    <property type="component" value="Unassembled WGS sequence"/>
</dbReference>
<reference evidence="1 2" key="1">
    <citation type="submission" date="2019-03" db="EMBL/GenBank/DDBJ databases">
        <title>Genomic Encyclopedia of Type Strains, Phase IV (KMG-IV): sequencing the most valuable type-strain genomes for metagenomic binning, comparative biology and taxonomic classification.</title>
        <authorList>
            <person name="Goeker M."/>
        </authorList>
    </citation>
    <scope>NUCLEOTIDE SEQUENCE [LARGE SCALE GENOMIC DNA]</scope>
    <source>
        <strain evidence="1 2">DSM 29481</strain>
    </source>
</reference>
<keyword evidence="2" id="KW-1185">Reference proteome</keyword>
<evidence type="ECO:0000313" key="1">
    <source>
        <dbReference type="EMBL" id="TCU59974.1"/>
    </source>
</evidence>
<dbReference type="EMBL" id="SMBP01000009">
    <property type="protein sequence ID" value="TCU59974.1"/>
    <property type="molecule type" value="Genomic_DNA"/>
</dbReference>